<dbReference type="PIRSF" id="PIRSF000445">
    <property type="entry name" value="4pyrrol_synth_GluRdtase"/>
    <property type="match status" value="1"/>
</dbReference>
<feature type="binding site" evidence="8 10">
    <location>
        <position position="89"/>
    </location>
    <ligand>
        <name>substrate</name>
    </ligand>
</feature>
<dbReference type="SUPFAM" id="SSF51735">
    <property type="entry name" value="NAD(P)-binding Rossmann-fold domains"/>
    <property type="match status" value="1"/>
</dbReference>
<dbReference type="Gene3D" id="3.30.460.30">
    <property type="entry name" value="Glutamyl-tRNA reductase, N-terminal domain"/>
    <property type="match status" value="1"/>
</dbReference>
<reference evidence="17" key="1">
    <citation type="submission" date="2009-10" db="EMBL/GenBank/DDBJ databases">
        <title>Complete sequence of chromosome of Methanocaldococcus vulcanius M7.</title>
        <authorList>
            <consortium name="US DOE Joint Genome Institute"/>
            <person name="Lucas S."/>
            <person name="Copeland A."/>
            <person name="Lapidus A."/>
            <person name="Glavina del Rio T."/>
            <person name="Dalin E."/>
            <person name="Tice H."/>
            <person name="Bruce D."/>
            <person name="Goodwin L."/>
            <person name="Pitluck S."/>
            <person name="Lcollab F.I."/>
            <person name="Brettin T."/>
            <person name="Detter J.C."/>
            <person name="Han C."/>
            <person name="Tapia R."/>
            <person name="Kuske C.R."/>
            <person name="Schmutz J."/>
            <person name="Larimer F."/>
            <person name="Land M."/>
            <person name="Hauser L."/>
            <person name="Kyrpides N."/>
            <person name="Ovchinikova G."/>
            <person name="Sieprawska-Lupa M."/>
            <person name="Whitman W.B."/>
            <person name="Woyke T."/>
        </authorList>
    </citation>
    <scope>NUCLEOTIDE SEQUENCE [LARGE SCALE GENOMIC DNA]</scope>
    <source>
        <strain evidence="17">M7</strain>
    </source>
</reference>
<evidence type="ECO:0000256" key="13">
    <source>
        <dbReference type="RuleBase" id="RU000584"/>
    </source>
</evidence>
<feature type="site" description="Important for activity" evidence="8 12">
    <location>
        <position position="79"/>
    </location>
</feature>
<evidence type="ECO:0000256" key="7">
    <source>
        <dbReference type="ARBA" id="ARBA00047464"/>
    </source>
</evidence>
<evidence type="ECO:0000259" key="14">
    <source>
        <dbReference type="Pfam" id="PF00745"/>
    </source>
</evidence>
<dbReference type="PROSITE" id="PS00747">
    <property type="entry name" value="GLUTR"/>
    <property type="match status" value="1"/>
</dbReference>
<dbReference type="Pfam" id="PF00745">
    <property type="entry name" value="GlutR_dimer"/>
    <property type="match status" value="1"/>
</dbReference>
<dbReference type="InterPro" id="IPR036291">
    <property type="entry name" value="NAD(P)-bd_dom_sf"/>
</dbReference>
<dbReference type="STRING" id="579137.Metvu_1458"/>
<name>C9RIA9_METVM</name>
<evidence type="ECO:0000256" key="3">
    <source>
        <dbReference type="ARBA" id="ARBA00012970"/>
    </source>
</evidence>
<dbReference type="Gene3D" id="3.40.50.720">
    <property type="entry name" value="NAD(P)-binding Rossmann-like Domain"/>
    <property type="match status" value="1"/>
</dbReference>
<dbReference type="KEGG" id="mvu:Metvu_1458"/>
<evidence type="ECO:0000256" key="5">
    <source>
        <dbReference type="ARBA" id="ARBA00023002"/>
    </source>
</evidence>
<proteinExistence type="inferred from homology"/>
<evidence type="ECO:0000256" key="9">
    <source>
        <dbReference type="PIRSR" id="PIRSR000445-1"/>
    </source>
</evidence>
<dbReference type="PANTHER" id="PTHR43013">
    <property type="entry name" value="GLUTAMYL-TRNA REDUCTASE"/>
    <property type="match status" value="1"/>
</dbReference>
<dbReference type="NCBIfam" id="TIGR01035">
    <property type="entry name" value="hemA"/>
    <property type="match status" value="1"/>
</dbReference>
<feature type="binding site" evidence="8 10">
    <location>
        <position position="100"/>
    </location>
    <ligand>
        <name>substrate</name>
    </ligand>
</feature>
<keyword evidence="5 8" id="KW-0560">Oxidoreductase</keyword>
<feature type="binding site" evidence="8 10">
    <location>
        <begin position="39"/>
        <end position="42"/>
    </location>
    <ligand>
        <name>substrate</name>
    </ligand>
</feature>
<dbReference type="SUPFAM" id="SSF69075">
    <property type="entry name" value="Glutamyl tRNA-reductase dimerization domain"/>
    <property type="match status" value="1"/>
</dbReference>
<evidence type="ECO:0000313" key="18">
    <source>
        <dbReference type="Proteomes" id="UP000002063"/>
    </source>
</evidence>
<feature type="binding site" evidence="8 11">
    <location>
        <begin position="168"/>
        <end position="173"/>
    </location>
    <ligand>
        <name>NADP(+)</name>
        <dbReference type="ChEBI" id="CHEBI:58349"/>
    </ligand>
</feature>
<dbReference type="EC" id="1.2.1.70" evidence="3 8"/>
<comment type="pathway">
    <text evidence="1 8 13">Porphyrin-containing compound metabolism; protoporphyrin-IX biosynthesis; 5-aminolevulinate from L-glutamyl-tRNA(Glu): step 1/2.</text>
</comment>
<dbReference type="InterPro" id="IPR036343">
    <property type="entry name" value="GluRdtase_N_sf"/>
</dbReference>
<dbReference type="FunFam" id="3.40.50.720:FF:000031">
    <property type="entry name" value="Glutamyl-tRNA reductase"/>
    <property type="match status" value="1"/>
</dbReference>
<evidence type="ECO:0000256" key="8">
    <source>
        <dbReference type="HAMAP-Rule" id="MF_00087"/>
    </source>
</evidence>
<accession>C9RIA9</accession>
<dbReference type="InterPro" id="IPR018214">
    <property type="entry name" value="GluRdtase_CS"/>
</dbReference>
<dbReference type="GO" id="GO:0008883">
    <property type="term" value="F:glutamyl-tRNA reductase activity"/>
    <property type="evidence" value="ECO:0007669"/>
    <property type="project" value="UniProtKB-UniRule"/>
</dbReference>
<dbReference type="Pfam" id="PF01488">
    <property type="entry name" value="Shikimate_DH"/>
    <property type="match status" value="1"/>
</dbReference>
<dbReference type="InterPro" id="IPR015896">
    <property type="entry name" value="4pyrrol_synth_GluRdtase_dimer"/>
</dbReference>
<dbReference type="InterPro" id="IPR015895">
    <property type="entry name" value="4pyrrol_synth_GluRdtase_N"/>
</dbReference>
<comment type="domain">
    <text evidence="8">Possesses an unusual extended V-shaped dimeric structure with each monomer consisting of three distinct domains arranged along a curved 'spinal' alpha-helix. The N-terminal catalytic domain specifically recognizes the glutamate moiety of the substrate. The second domain is the NADPH-binding domain, and the third C-terminal domain is responsible for dimerization.</text>
</comment>
<dbReference type="eggNOG" id="arCOG01036">
    <property type="taxonomic scope" value="Archaea"/>
</dbReference>
<comment type="similarity">
    <text evidence="2 8 13">Belongs to the glutamyl-tRNA reductase family.</text>
</comment>
<dbReference type="AlphaFoldDB" id="C9RIA9"/>
<dbReference type="InterPro" id="IPR036453">
    <property type="entry name" value="GluRdtase_dimer_dom_sf"/>
</dbReference>
<keyword evidence="6 8" id="KW-0627">Porphyrin biosynthesis</keyword>
<feature type="binding site" evidence="8 10">
    <location>
        <begin position="94"/>
        <end position="96"/>
    </location>
    <ligand>
        <name>substrate</name>
    </ligand>
</feature>
<evidence type="ECO:0000256" key="2">
    <source>
        <dbReference type="ARBA" id="ARBA00005916"/>
    </source>
</evidence>
<dbReference type="CDD" id="cd05213">
    <property type="entry name" value="NAD_bind_Glutamyl_tRNA_reduct"/>
    <property type="match status" value="1"/>
</dbReference>
<evidence type="ECO:0000256" key="10">
    <source>
        <dbReference type="PIRSR" id="PIRSR000445-2"/>
    </source>
</evidence>
<comment type="subunit">
    <text evidence="8">Homodimer.</text>
</comment>
<organism evidence="17 18">
    <name type="scientific">Methanocaldococcus vulcanius (strain ATCC 700851 / DSM 12094 / M7)</name>
    <name type="common">Methanococcus vulcanius</name>
    <dbReference type="NCBI Taxonomy" id="579137"/>
    <lineage>
        <taxon>Archaea</taxon>
        <taxon>Methanobacteriati</taxon>
        <taxon>Methanobacteriota</taxon>
        <taxon>Methanomada group</taxon>
        <taxon>Methanococci</taxon>
        <taxon>Methanococcales</taxon>
        <taxon>Methanocaldococcaceae</taxon>
        <taxon>Methanocaldococcus</taxon>
    </lineage>
</organism>
<evidence type="ECO:0000256" key="1">
    <source>
        <dbReference type="ARBA" id="ARBA00005059"/>
    </source>
</evidence>
<evidence type="ECO:0000259" key="16">
    <source>
        <dbReference type="Pfam" id="PF05201"/>
    </source>
</evidence>
<sequence>MITILKADYKKYNVSELEKLRIDEEKFYENFDDAILLQTCNRVEMIFDAEKYKNIKELEKIGINLDKFEIISGEKAIEHLFRVASGLESMIVGEDQILGQLKNSYLKAKEKGKLSKRLEKIILKAIHTGQRARLETKINEGGVSIGSASVELAERVFGLDGKNVLLIGAGEMANLVIKALKEKNIKAIIVANRTYEKAERLAKELGGMAIKFDKLEEALRYADIVISATGAPHPILNKERLKNAGKTVIIDIANPRDTTDDIRELPDVFLFTIDDLKLVAEENLKKRMEEVPKVEMIICEELEQLKELLDRMEFENAVRELGQYIENIRKKELEKAKNILKNKNKPVEDVLDDFSKSLCKKIIYDIITIFENLDNKEMFNTLASEFKKLKQQKSKNKT</sequence>
<comment type="catalytic activity">
    <reaction evidence="7 8 13">
        <text>(S)-4-amino-5-oxopentanoate + tRNA(Glu) + NADP(+) = L-glutamyl-tRNA(Glu) + NADPH + H(+)</text>
        <dbReference type="Rhea" id="RHEA:12344"/>
        <dbReference type="Rhea" id="RHEA-COMP:9663"/>
        <dbReference type="Rhea" id="RHEA-COMP:9680"/>
        <dbReference type="ChEBI" id="CHEBI:15378"/>
        <dbReference type="ChEBI" id="CHEBI:57501"/>
        <dbReference type="ChEBI" id="CHEBI:57783"/>
        <dbReference type="ChEBI" id="CHEBI:58349"/>
        <dbReference type="ChEBI" id="CHEBI:78442"/>
        <dbReference type="ChEBI" id="CHEBI:78520"/>
        <dbReference type="EC" id="1.2.1.70"/>
    </reaction>
</comment>
<dbReference type="HOGENOM" id="CLU_035113_0_0_2"/>
<evidence type="ECO:0000256" key="12">
    <source>
        <dbReference type="PIRSR" id="PIRSR000445-4"/>
    </source>
</evidence>
<dbReference type="InterPro" id="IPR000343">
    <property type="entry name" value="4pyrrol_synth_GluRdtase"/>
</dbReference>
<keyword evidence="4 8" id="KW-0521">NADP</keyword>
<evidence type="ECO:0000256" key="6">
    <source>
        <dbReference type="ARBA" id="ARBA00023244"/>
    </source>
</evidence>
<dbReference type="UniPathway" id="UPA00251">
    <property type="reaction ID" value="UER00316"/>
</dbReference>
<feature type="active site" description="Nucleophile" evidence="8 9">
    <location>
        <position position="40"/>
    </location>
</feature>
<keyword evidence="18" id="KW-1185">Reference proteome</keyword>
<evidence type="ECO:0000313" key="17">
    <source>
        <dbReference type="EMBL" id="ACX73311.1"/>
    </source>
</evidence>
<dbReference type="InterPro" id="IPR006151">
    <property type="entry name" value="Shikm_DH/Glu-tRNA_Rdtase"/>
</dbReference>
<dbReference type="HAMAP" id="MF_00087">
    <property type="entry name" value="Glu_tRNA_reductase"/>
    <property type="match status" value="1"/>
</dbReference>
<evidence type="ECO:0000256" key="11">
    <source>
        <dbReference type="PIRSR" id="PIRSR000445-3"/>
    </source>
</evidence>
<evidence type="ECO:0000259" key="15">
    <source>
        <dbReference type="Pfam" id="PF01488"/>
    </source>
</evidence>
<gene>
    <name evidence="8" type="primary">hemA</name>
    <name evidence="17" type="ordered locus">Metvu_1458</name>
</gene>
<comment type="function">
    <text evidence="8">Catalyzes the NADPH-dependent reduction of glutamyl-tRNA(Glu) to glutamate 1-semialdehyde (GSA).</text>
</comment>
<dbReference type="Pfam" id="PF05201">
    <property type="entry name" value="GlutR_N"/>
    <property type="match status" value="1"/>
</dbReference>
<dbReference type="PANTHER" id="PTHR43013:SF1">
    <property type="entry name" value="GLUTAMYL-TRNA REDUCTASE"/>
    <property type="match status" value="1"/>
</dbReference>
<dbReference type="GO" id="GO:0050661">
    <property type="term" value="F:NADP binding"/>
    <property type="evidence" value="ECO:0007669"/>
    <property type="project" value="InterPro"/>
</dbReference>
<feature type="domain" description="Quinate/shikimate 5-dehydrogenase/glutamyl-tRNA reductase" evidence="15">
    <location>
        <begin position="151"/>
        <end position="278"/>
    </location>
</feature>
<feature type="domain" description="Tetrapyrrole biosynthesis glutamyl-tRNA reductase dimerisation" evidence="14">
    <location>
        <begin position="293"/>
        <end position="373"/>
    </location>
</feature>
<dbReference type="EMBL" id="CP001787">
    <property type="protein sequence ID" value="ACX73311.1"/>
    <property type="molecule type" value="Genomic_DNA"/>
</dbReference>
<evidence type="ECO:0000256" key="4">
    <source>
        <dbReference type="ARBA" id="ARBA00022857"/>
    </source>
</evidence>
<feature type="domain" description="Glutamyl-tRNA reductase N-terminal" evidence="16">
    <location>
        <begin position="7"/>
        <end position="136"/>
    </location>
</feature>
<dbReference type="Proteomes" id="UP000002063">
    <property type="component" value="Chromosome"/>
</dbReference>
<comment type="miscellaneous">
    <text evidence="8">During catalysis, the active site Cys acts as a nucleophile attacking the alpha-carbonyl group of tRNA-bound glutamate with the formation of a thioester intermediate between enzyme and glutamate, and the concomitant release of tRNA(Glu). The thioester intermediate is finally reduced by direct hydride transfer from NADPH, to form the product GSA.</text>
</comment>
<dbReference type="GO" id="GO:0019353">
    <property type="term" value="P:protoporphyrinogen IX biosynthetic process from glutamate"/>
    <property type="evidence" value="ECO:0007669"/>
    <property type="project" value="TreeGrafter"/>
</dbReference>
<dbReference type="SUPFAM" id="SSF69742">
    <property type="entry name" value="Glutamyl tRNA-reductase catalytic, N-terminal domain"/>
    <property type="match status" value="1"/>
</dbReference>
<protein>
    <recommendedName>
        <fullName evidence="3 8">Glutamyl-tRNA reductase</fullName>
        <shortName evidence="8">GluTR</shortName>
        <ecNumber evidence="3 8">1.2.1.70</ecNumber>
    </recommendedName>
</protein>